<organism evidence="15 16">
    <name type="scientific">Hydrangea chlorotic mottle virus</name>
    <dbReference type="NCBI Taxonomy" id="375546"/>
    <lineage>
        <taxon>Viruses</taxon>
        <taxon>Riboviria</taxon>
        <taxon>Orthornavirae</taxon>
        <taxon>Kitrinoviricota</taxon>
        <taxon>Alsuviricetes</taxon>
        <taxon>Tymovirales</taxon>
        <taxon>Betaflexiviridae</taxon>
        <taxon>Quinvirinae</taxon>
        <taxon>Carlavirus</taxon>
        <taxon>Carlavirus hydrangeae</taxon>
    </lineage>
</organism>
<evidence type="ECO:0000256" key="12">
    <source>
        <dbReference type="ARBA" id="ARBA00030266"/>
    </source>
</evidence>
<reference evidence="15 16" key="1">
    <citation type="journal article" date="2010" name="Arch. Virol.">
        <title>Characterization of hydrangea chlorotic mottle virus, a new member of the genus Carlavirus.</title>
        <authorList>
            <person name="Tang J."/>
            <person name="Harper S.J."/>
            <person name="Wei T."/>
            <person name="Clover G.R.G."/>
        </authorList>
    </citation>
    <scope>NUCLEOTIDE SEQUENCE [LARGE SCALE GENOMIC DNA]</scope>
    <source>
        <strain evidence="15">NZ</strain>
    </source>
</reference>
<protein>
    <recommendedName>
        <fullName evidence="3">Movement protein TGBp3</fullName>
    </recommendedName>
    <alternativeName>
        <fullName evidence="12">7 kDa protein</fullName>
    </alternativeName>
    <alternativeName>
        <fullName evidence="13">Triple gene block 3 protein</fullName>
    </alternativeName>
</protein>
<evidence type="ECO:0000256" key="10">
    <source>
        <dbReference type="ARBA" id="ARBA00023184"/>
    </source>
</evidence>
<evidence type="ECO:0000256" key="1">
    <source>
        <dbReference type="ARBA" id="ARBA00004625"/>
    </source>
</evidence>
<keyword evidence="9 14" id="KW-0472">Membrane</keyword>
<dbReference type="InterPro" id="IPR003411">
    <property type="entry name" value="TGBp3"/>
</dbReference>
<keyword evidence="10" id="KW-1038">Host endoplasmic reticulum</keyword>
<evidence type="ECO:0000256" key="3">
    <source>
        <dbReference type="ARBA" id="ARBA00013812"/>
    </source>
</evidence>
<dbReference type="OrthoDB" id="28857at10239"/>
<evidence type="ECO:0000256" key="8">
    <source>
        <dbReference type="ARBA" id="ARBA00023031"/>
    </source>
</evidence>
<evidence type="ECO:0000256" key="2">
    <source>
        <dbReference type="ARBA" id="ARBA00010355"/>
    </source>
</evidence>
<evidence type="ECO:0000256" key="9">
    <source>
        <dbReference type="ARBA" id="ARBA00023136"/>
    </source>
</evidence>
<gene>
    <name evidence="15" type="primary">TGB3</name>
</gene>
<dbReference type="KEGG" id="vg:8050337"/>
<keyword evidence="8" id="KW-0916">Viral movement protein</keyword>
<evidence type="ECO:0000256" key="7">
    <source>
        <dbReference type="ARBA" id="ARBA00022989"/>
    </source>
</evidence>
<evidence type="ECO:0000256" key="6">
    <source>
        <dbReference type="ARBA" id="ARBA00022870"/>
    </source>
</evidence>
<dbReference type="GO" id="GO:0046740">
    <property type="term" value="P:transport of virus in host, cell to cell"/>
    <property type="evidence" value="ECO:0007669"/>
    <property type="project" value="UniProtKB-KW"/>
</dbReference>
<evidence type="ECO:0000313" key="15">
    <source>
        <dbReference type="EMBL" id="ACE78184.1"/>
    </source>
</evidence>
<evidence type="ECO:0000256" key="11">
    <source>
        <dbReference type="ARBA" id="ARBA00025270"/>
    </source>
</evidence>
<evidence type="ECO:0000256" key="4">
    <source>
        <dbReference type="ARBA" id="ARBA00022448"/>
    </source>
</evidence>
<keyword evidence="16" id="KW-1185">Reference proteome</keyword>
<accession>B3VKH4</accession>
<dbReference type="GeneID" id="8050337"/>
<keyword evidence="4" id="KW-0813">Transport</keyword>
<keyword evidence="6" id="KW-1043">Host membrane</keyword>
<dbReference type="EMBL" id="EU754720">
    <property type="protein sequence ID" value="ACE78184.1"/>
    <property type="molecule type" value="Genomic_RNA"/>
</dbReference>
<sequence>MWGDPLSLVVSLLCFALTLYFFYPSEQKQCIITLTGESIRIAGCELRPEHIEAIAKLKVLSAPLGEQA</sequence>
<evidence type="ECO:0000256" key="5">
    <source>
        <dbReference type="ARBA" id="ARBA00022692"/>
    </source>
</evidence>
<evidence type="ECO:0000256" key="14">
    <source>
        <dbReference type="SAM" id="Phobius"/>
    </source>
</evidence>
<dbReference type="RefSeq" id="YP_002985639.1">
    <property type="nucleotide sequence ID" value="NC_012869.1"/>
</dbReference>
<evidence type="ECO:0000313" key="16">
    <source>
        <dbReference type="Proteomes" id="UP000202554"/>
    </source>
</evidence>
<feature type="transmembrane region" description="Helical" evidence="14">
    <location>
        <begin position="6"/>
        <end position="23"/>
    </location>
</feature>
<comment type="similarity">
    <text evidence="2">Belongs to the Tymovirales TGBp3 protein family.</text>
</comment>
<comment type="function">
    <text evidence="11">Plays a role in viral cell-to-cell propagation, by facilitating genome transport to neighboring plant cells through plasmosdesmata. May induce the formation of granular vesicles derived from the Endoplasmic reticulum, which align on actin filaments.</text>
</comment>
<proteinExistence type="inferred from homology"/>
<dbReference type="GO" id="GO:0044167">
    <property type="term" value="C:host cell endoplasmic reticulum membrane"/>
    <property type="evidence" value="ECO:0007669"/>
    <property type="project" value="UniProtKB-SubCell"/>
</dbReference>
<comment type="subcellular location">
    <subcellularLocation>
        <location evidence="1">Host endoplasmic reticulum membrane</location>
    </subcellularLocation>
</comment>
<name>B3VKH4_9VIRU</name>
<evidence type="ECO:0000256" key="13">
    <source>
        <dbReference type="ARBA" id="ARBA00033148"/>
    </source>
</evidence>
<keyword evidence="5 14" id="KW-0812">Transmembrane</keyword>
<keyword evidence="7 14" id="KW-1133">Transmembrane helix</keyword>
<dbReference type="Proteomes" id="UP000202554">
    <property type="component" value="Segment"/>
</dbReference>
<dbReference type="Pfam" id="PF02495">
    <property type="entry name" value="TGBp3"/>
    <property type="match status" value="1"/>
</dbReference>